<evidence type="ECO:0008006" key="4">
    <source>
        <dbReference type="Google" id="ProtNLM"/>
    </source>
</evidence>
<evidence type="ECO:0000313" key="3">
    <source>
        <dbReference type="Proteomes" id="UP001470230"/>
    </source>
</evidence>
<feature type="transmembrane region" description="Helical" evidence="1">
    <location>
        <begin position="109"/>
        <end position="131"/>
    </location>
</feature>
<evidence type="ECO:0000256" key="1">
    <source>
        <dbReference type="SAM" id="Phobius"/>
    </source>
</evidence>
<dbReference type="PANTHER" id="PTHR22950:SF349">
    <property type="entry name" value="AMINO ACID TRANSPORTER TRANSMEMBRANE DOMAIN-CONTAINING PROTEIN"/>
    <property type="match status" value="1"/>
</dbReference>
<reference evidence="2 3" key="1">
    <citation type="submission" date="2024-04" db="EMBL/GenBank/DDBJ databases">
        <title>Tritrichomonas musculus Genome.</title>
        <authorList>
            <person name="Alves-Ferreira E."/>
            <person name="Grigg M."/>
            <person name="Lorenzi H."/>
            <person name="Galac M."/>
        </authorList>
    </citation>
    <scope>NUCLEOTIDE SEQUENCE [LARGE SCALE GENOMIC DNA]</scope>
    <source>
        <strain evidence="2 3">EAF2021</strain>
    </source>
</reference>
<proteinExistence type="predicted"/>
<dbReference type="PANTHER" id="PTHR22950">
    <property type="entry name" value="AMINO ACID TRANSPORTER"/>
    <property type="match status" value="1"/>
</dbReference>
<feature type="transmembrane region" description="Helical" evidence="1">
    <location>
        <begin position="21"/>
        <end position="43"/>
    </location>
</feature>
<evidence type="ECO:0000313" key="2">
    <source>
        <dbReference type="EMBL" id="KAK8876278.1"/>
    </source>
</evidence>
<feature type="transmembrane region" description="Helical" evidence="1">
    <location>
        <begin position="240"/>
        <end position="258"/>
    </location>
</feature>
<feature type="transmembrane region" description="Helical" evidence="1">
    <location>
        <begin position="278"/>
        <end position="299"/>
    </location>
</feature>
<organism evidence="2 3">
    <name type="scientific">Tritrichomonas musculus</name>
    <dbReference type="NCBI Taxonomy" id="1915356"/>
    <lineage>
        <taxon>Eukaryota</taxon>
        <taxon>Metamonada</taxon>
        <taxon>Parabasalia</taxon>
        <taxon>Tritrichomonadida</taxon>
        <taxon>Tritrichomonadidae</taxon>
        <taxon>Tritrichomonas</taxon>
    </lineage>
</organism>
<comment type="caution">
    <text evidence="2">The sequence shown here is derived from an EMBL/GenBank/DDBJ whole genome shotgun (WGS) entry which is preliminary data.</text>
</comment>
<accession>A0ABR2JFV7</accession>
<gene>
    <name evidence="2" type="ORF">M9Y10_006473</name>
</gene>
<feature type="transmembrane region" description="Helical" evidence="1">
    <location>
        <begin position="179"/>
        <end position="202"/>
    </location>
</feature>
<feature type="transmembrane region" description="Helical" evidence="1">
    <location>
        <begin position="454"/>
        <end position="478"/>
    </location>
</feature>
<feature type="transmembrane region" description="Helical" evidence="1">
    <location>
        <begin position="360"/>
        <end position="381"/>
    </location>
</feature>
<sequence length="486" mass="55593">MIGGDLKVEKYRFRARPQNKHFVLFPADQTSHSISMFSVIILLCKISLDTDPFFSYIDLNKCGIIEALIAIILVIILIQISINLYIRCWFYGTAYNYENIWVCVFGSRAFQFIPTILNILAYLTYVVWFTFEIHDNAATFLKVVWPNVPSFLTNKWFLSYIINLITVVPCLFVKRFSSLTWVACVGNIAMIISIVCLIILLARNAHDLNFNVQIEKEATIEKDDFPYLPFTSLFSKNVGAFFYCIGSVMTAFYMHPMLDMVFSEMKNPTVCRCLSSTWIVGIISIVVFYGIGLISYFIIQINLQDFIHVSNLISDGKLSIDATQFLNRPFNIFSFNLNGEVEELNNENVFFNFNTNHVEALIGMVATYIVTLTTNMIYHYFLATQVSSLVIRRKQDDIPPLIISGVVVILFCIGINFMDDTATEILDMISIIAFCIMVFILPPVFYLKLYRFTNVFWGALSLFVLVIGIALSVTVVYFNSKEISIK</sequence>
<feature type="transmembrane region" description="Helical" evidence="1">
    <location>
        <begin position="151"/>
        <end position="172"/>
    </location>
</feature>
<keyword evidence="3" id="KW-1185">Reference proteome</keyword>
<keyword evidence="1" id="KW-0472">Membrane</keyword>
<keyword evidence="1" id="KW-1133">Transmembrane helix</keyword>
<dbReference type="EMBL" id="JAPFFF010000012">
    <property type="protein sequence ID" value="KAK8876278.1"/>
    <property type="molecule type" value="Genomic_DNA"/>
</dbReference>
<dbReference type="Proteomes" id="UP001470230">
    <property type="component" value="Unassembled WGS sequence"/>
</dbReference>
<protein>
    <recommendedName>
        <fullName evidence="4">Transmembrane amino acid transporter protein</fullName>
    </recommendedName>
</protein>
<feature type="transmembrane region" description="Helical" evidence="1">
    <location>
        <begin position="63"/>
        <end position="88"/>
    </location>
</feature>
<keyword evidence="1" id="KW-0812">Transmembrane</keyword>
<feature type="transmembrane region" description="Helical" evidence="1">
    <location>
        <begin position="425"/>
        <end position="447"/>
    </location>
</feature>
<name>A0ABR2JFV7_9EUKA</name>
<feature type="transmembrane region" description="Helical" evidence="1">
    <location>
        <begin position="401"/>
        <end position="419"/>
    </location>
</feature>